<comment type="caution">
    <text evidence="1">The sequence shown here is derived from an EMBL/GenBank/DDBJ whole genome shotgun (WGS) entry which is preliminary data.</text>
</comment>
<dbReference type="STRING" id="1177154.Y5S_03707"/>
<organism evidence="1 2">
    <name type="scientific">Alcanivorax nanhaiticus</name>
    <dbReference type="NCBI Taxonomy" id="1177154"/>
    <lineage>
        <taxon>Bacteria</taxon>
        <taxon>Pseudomonadati</taxon>
        <taxon>Pseudomonadota</taxon>
        <taxon>Gammaproteobacteria</taxon>
        <taxon>Oceanospirillales</taxon>
        <taxon>Alcanivoracaceae</taxon>
        <taxon>Alcanivorax</taxon>
    </lineage>
</organism>
<dbReference type="Proteomes" id="UP000029444">
    <property type="component" value="Unassembled WGS sequence"/>
</dbReference>
<dbReference type="RefSeq" id="WP_035235286.1">
    <property type="nucleotide sequence ID" value="NZ_ARXV01000024.1"/>
</dbReference>
<reference evidence="1 2" key="1">
    <citation type="submission" date="2012-09" db="EMBL/GenBank/DDBJ databases">
        <title>Genome Sequence of alkane-degrading Bacterium Alcanivorax sp. 19-m-6.</title>
        <authorList>
            <person name="Lai Q."/>
            <person name="Shao Z."/>
        </authorList>
    </citation>
    <scope>NUCLEOTIDE SEQUENCE [LARGE SCALE GENOMIC DNA]</scope>
    <source>
        <strain evidence="1 2">19-m-6</strain>
    </source>
</reference>
<evidence type="ECO:0000313" key="1">
    <source>
        <dbReference type="EMBL" id="KGD61699.1"/>
    </source>
</evidence>
<proteinExistence type="predicted"/>
<name>A0A095SBQ6_9GAMM</name>
<dbReference type="AlphaFoldDB" id="A0A095SBQ6"/>
<protein>
    <submittedName>
        <fullName evidence="1">Uncharacterized protein</fullName>
    </submittedName>
</protein>
<accession>A0A095SBQ6</accession>
<gene>
    <name evidence="1" type="ORF">Y5S_03707</name>
</gene>
<sequence length="60" mass="6904">MEGVYHVYDEATEKLYLDDGREYPINPREFCSVHDAQRAITIWAKRNQLIGANDSVVAFS</sequence>
<evidence type="ECO:0000313" key="2">
    <source>
        <dbReference type="Proteomes" id="UP000029444"/>
    </source>
</evidence>
<dbReference type="EMBL" id="ARXV01000024">
    <property type="protein sequence ID" value="KGD61699.1"/>
    <property type="molecule type" value="Genomic_DNA"/>
</dbReference>
<keyword evidence="2" id="KW-1185">Reference proteome</keyword>